<dbReference type="Proteomes" id="UP000058012">
    <property type="component" value="Unassembled WGS sequence"/>
</dbReference>
<gene>
    <name evidence="1" type="ORF">AQZ52_02910</name>
</gene>
<evidence type="ECO:0000313" key="1">
    <source>
        <dbReference type="EMBL" id="KUR72247.1"/>
    </source>
</evidence>
<organism evidence="1 2">
    <name type="scientific">Novosphingobium fuchskuhlense</name>
    <dbReference type="NCBI Taxonomy" id="1117702"/>
    <lineage>
        <taxon>Bacteria</taxon>
        <taxon>Pseudomonadati</taxon>
        <taxon>Pseudomonadota</taxon>
        <taxon>Alphaproteobacteria</taxon>
        <taxon>Sphingomonadales</taxon>
        <taxon>Sphingomonadaceae</taxon>
        <taxon>Novosphingobium</taxon>
    </lineage>
</organism>
<sequence>MHKSEIAAFEAEARTFLAERLAAMGPDEGGLANFYLRKLETGRIFSRYDRELIALLEGEARVVHAGIGIGQLSAALALQGSEVLGFEGDLRRHAAAEALRLRLAPDARYSIAFARFPDGLDPAYDPSGATLLFTNVAATWPDETYEAMFAMMHRFRRTILDLARFGDARQEPAEQAELAERIAAKGLALTPLNFVAEKTAFMEIRRAA</sequence>
<dbReference type="InterPro" id="IPR029063">
    <property type="entry name" value="SAM-dependent_MTases_sf"/>
</dbReference>
<comment type="caution">
    <text evidence="1">The sequence shown here is derived from an EMBL/GenBank/DDBJ whole genome shotgun (WGS) entry which is preliminary data.</text>
</comment>
<evidence type="ECO:0008006" key="3">
    <source>
        <dbReference type="Google" id="ProtNLM"/>
    </source>
</evidence>
<dbReference type="AlphaFoldDB" id="A0A124JVG1"/>
<name>A0A124JVG1_9SPHN</name>
<protein>
    <recommendedName>
        <fullName evidence="3">Methyltransferase domain-containing protein</fullName>
    </recommendedName>
</protein>
<dbReference type="EMBL" id="LLZS01000003">
    <property type="protein sequence ID" value="KUR72247.1"/>
    <property type="molecule type" value="Genomic_DNA"/>
</dbReference>
<evidence type="ECO:0000313" key="2">
    <source>
        <dbReference type="Proteomes" id="UP000058012"/>
    </source>
</evidence>
<dbReference type="OrthoDB" id="3366024at2"/>
<accession>A0A124JVG1</accession>
<dbReference type="RefSeq" id="WP_067906418.1">
    <property type="nucleotide sequence ID" value="NZ_KQ954244.1"/>
</dbReference>
<dbReference type="SUPFAM" id="SSF53335">
    <property type="entry name" value="S-adenosyl-L-methionine-dependent methyltransferases"/>
    <property type="match status" value="1"/>
</dbReference>
<reference evidence="1 2" key="1">
    <citation type="submission" date="2015-10" db="EMBL/GenBank/DDBJ databases">
        <title>Draft genome sequence of Novosphingobium fuchskuhlense DSM 25065 isolated from a surface water sample of the southwest basin of Lake Grosse Fuchskuhle.</title>
        <authorList>
            <person name="Ruckert C."/>
            <person name="Winkler A."/>
            <person name="Glaeser J."/>
            <person name="Grossart H.-P."/>
            <person name="Kalinowski J."/>
            <person name="Glaeser S."/>
        </authorList>
    </citation>
    <scope>NUCLEOTIDE SEQUENCE [LARGE SCALE GENOMIC DNA]</scope>
    <source>
        <strain evidence="1 2">FNE08-7</strain>
    </source>
</reference>
<keyword evidence="2" id="KW-1185">Reference proteome</keyword>
<proteinExistence type="predicted"/>